<dbReference type="EMBL" id="ANPE02000153">
    <property type="protein sequence ID" value="EMY33803.1"/>
    <property type="molecule type" value="Genomic_DNA"/>
</dbReference>
<reference evidence="3 4" key="1">
    <citation type="journal article" date="2013" name="Genome Announc.">
        <title>Draft Genome Sequence of Arthrobacter crystallopoietes Strain BAB-32, Revealing Genes for Bioremediation.</title>
        <authorList>
            <person name="Joshi M.N."/>
            <person name="Pandit A.S."/>
            <person name="Sharma A."/>
            <person name="Pandya R.V."/>
            <person name="Desai S.M."/>
            <person name="Saxena A.K."/>
            <person name="Bagatharia S.B."/>
        </authorList>
    </citation>
    <scope>NUCLEOTIDE SEQUENCE [LARGE SCALE GENOMIC DNA]</scope>
    <source>
        <strain evidence="3 4">BAB-32</strain>
    </source>
</reference>
<proteinExistence type="predicted"/>
<evidence type="ECO:0000256" key="2">
    <source>
        <dbReference type="SAM" id="Phobius"/>
    </source>
</evidence>
<feature type="compositionally biased region" description="Low complexity" evidence="1">
    <location>
        <begin position="10"/>
        <end position="21"/>
    </location>
</feature>
<keyword evidence="2" id="KW-0472">Membrane</keyword>
<organism evidence="3 4">
    <name type="scientific">Arthrobacter crystallopoietes BAB-32</name>
    <dbReference type="NCBI Taxonomy" id="1246476"/>
    <lineage>
        <taxon>Bacteria</taxon>
        <taxon>Bacillati</taxon>
        <taxon>Actinomycetota</taxon>
        <taxon>Actinomycetes</taxon>
        <taxon>Micrococcales</taxon>
        <taxon>Micrococcaceae</taxon>
        <taxon>Crystallibacter</taxon>
    </lineage>
</organism>
<name>N1V6F6_9MICC</name>
<sequence length="77" mass="7656">MVASGGGDQQAGEAAGAPARQLLSPEESQALSAANRLRRLLTPMEHLGTGTQSLVLAAAALLLAVPTVLLLAPGLTA</sequence>
<protein>
    <submittedName>
        <fullName evidence="3">Uncharacterized protein</fullName>
    </submittedName>
</protein>
<feature type="transmembrane region" description="Helical" evidence="2">
    <location>
        <begin position="54"/>
        <end position="75"/>
    </location>
</feature>
<keyword evidence="2" id="KW-0812">Transmembrane</keyword>
<dbReference type="Proteomes" id="UP000010729">
    <property type="component" value="Unassembled WGS sequence"/>
</dbReference>
<gene>
    <name evidence="3" type="ORF">D477_012955</name>
</gene>
<keyword evidence="4" id="KW-1185">Reference proteome</keyword>
<accession>N1V6F6</accession>
<evidence type="ECO:0000256" key="1">
    <source>
        <dbReference type="SAM" id="MobiDB-lite"/>
    </source>
</evidence>
<feature type="region of interest" description="Disordered" evidence="1">
    <location>
        <begin position="1"/>
        <end position="29"/>
    </location>
</feature>
<evidence type="ECO:0000313" key="4">
    <source>
        <dbReference type="Proteomes" id="UP000010729"/>
    </source>
</evidence>
<evidence type="ECO:0000313" key="3">
    <source>
        <dbReference type="EMBL" id="EMY33803.1"/>
    </source>
</evidence>
<dbReference type="AlphaFoldDB" id="N1V6F6"/>
<keyword evidence="2" id="KW-1133">Transmembrane helix</keyword>
<comment type="caution">
    <text evidence="3">The sequence shown here is derived from an EMBL/GenBank/DDBJ whole genome shotgun (WGS) entry which is preliminary data.</text>
</comment>